<sequence>MEAMMFLLVCVSSAAAQLCAPDSPHSYKVRLSIKTALGDDARDVPFQAMLAFAMRTAGDGQNYNVSNILVCDETPRVSFWFVVTSPLDQTLVDRGQVEEAVRKSRNRINSAFLLTDKTLEFLGIPPTLASPVPPDTPPWLIVFGVVMGAVGAGIVLLLVTSVLQKRRKKKKDQTGIEDDEEEPRVKENGAASDGVYNRSFSDDERLTQM</sequence>
<dbReference type="PROSITE" id="PS52010">
    <property type="entry name" value="COLLECTRIN_LIKE"/>
    <property type="match status" value="1"/>
</dbReference>
<keyword evidence="8" id="KW-0325">Glycoprotein</keyword>
<dbReference type="AlphaFoldDB" id="A0AAN8AS80"/>
<keyword evidence="6 10" id="KW-1133">Transmembrane helix</keyword>
<evidence type="ECO:0000256" key="4">
    <source>
        <dbReference type="ARBA" id="ARBA00022692"/>
    </source>
</evidence>
<evidence type="ECO:0000256" key="8">
    <source>
        <dbReference type="ARBA" id="ARBA00023180"/>
    </source>
</evidence>
<feature type="signal peptide" evidence="11">
    <location>
        <begin position="1"/>
        <end position="16"/>
    </location>
</feature>
<dbReference type="EMBL" id="JAUZQC010000003">
    <property type="protein sequence ID" value="KAK5873251.1"/>
    <property type="molecule type" value="Genomic_DNA"/>
</dbReference>
<keyword evidence="4 10" id="KW-0812">Transmembrane</keyword>
<dbReference type="InterPro" id="IPR031588">
    <property type="entry name" value="Collectrin_dom"/>
</dbReference>
<feature type="region of interest" description="Disordered" evidence="9">
    <location>
        <begin position="169"/>
        <end position="209"/>
    </location>
</feature>
<feature type="domain" description="Collectrin-like" evidence="12">
    <location>
        <begin position="23"/>
        <end position="209"/>
    </location>
</feature>
<evidence type="ECO:0000313" key="13">
    <source>
        <dbReference type="EMBL" id="KAK5873251.1"/>
    </source>
</evidence>
<evidence type="ECO:0000256" key="11">
    <source>
        <dbReference type="SAM" id="SignalP"/>
    </source>
</evidence>
<evidence type="ECO:0000313" key="14">
    <source>
        <dbReference type="Proteomes" id="UP001346869"/>
    </source>
</evidence>
<reference evidence="13 14" key="1">
    <citation type="journal article" date="2023" name="Genes (Basel)">
        <title>Chromosome-Level Genome Assembly and Circadian Gene Repertoire of the Patagonia Blennie Eleginops maclovinus-The Closest Ancestral Proxy of Antarctic Cryonotothenioids.</title>
        <authorList>
            <person name="Cheng C.C."/>
            <person name="Rivera-Colon A.G."/>
            <person name="Minhas B.F."/>
            <person name="Wilson L."/>
            <person name="Rayamajhi N."/>
            <person name="Vargas-Chacoff L."/>
            <person name="Catchen J.M."/>
        </authorList>
    </citation>
    <scope>NUCLEOTIDE SEQUENCE [LARGE SCALE GENOMIC DNA]</scope>
    <source>
        <strain evidence="13">JMC-PN-2008</strain>
    </source>
</reference>
<keyword evidence="7 10" id="KW-0472">Membrane</keyword>
<comment type="caution">
    <text evidence="13">The sequence shown here is derived from an EMBL/GenBank/DDBJ whole genome shotgun (WGS) entry which is preliminary data.</text>
</comment>
<name>A0AAN8AS80_ELEMC</name>
<accession>A0AAN8AS80</accession>
<reference evidence="13 14" key="2">
    <citation type="journal article" date="2023" name="Mol. Biol. Evol.">
        <title>Genomics of Secondarily Temperate Adaptation in the Only Non-Antarctic Icefish.</title>
        <authorList>
            <person name="Rivera-Colon A.G."/>
            <person name="Rayamajhi N."/>
            <person name="Minhas B.F."/>
            <person name="Madrigal G."/>
            <person name="Bilyk K.T."/>
            <person name="Yoon V."/>
            <person name="Hune M."/>
            <person name="Gregory S."/>
            <person name="Cheng C.H.C."/>
            <person name="Catchen J.M."/>
        </authorList>
    </citation>
    <scope>NUCLEOTIDE SEQUENCE [LARGE SCALE GENOMIC DNA]</scope>
    <source>
        <strain evidence="13">JMC-PN-2008</strain>
    </source>
</reference>
<evidence type="ECO:0000256" key="6">
    <source>
        <dbReference type="ARBA" id="ARBA00022989"/>
    </source>
</evidence>
<dbReference type="GO" id="GO:0005886">
    <property type="term" value="C:plasma membrane"/>
    <property type="evidence" value="ECO:0007669"/>
    <property type="project" value="UniProtKB-SubCell"/>
</dbReference>
<evidence type="ECO:0000256" key="10">
    <source>
        <dbReference type="SAM" id="Phobius"/>
    </source>
</evidence>
<organism evidence="13 14">
    <name type="scientific">Eleginops maclovinus</name>
    <name type="common">Patagonian blennie</name>
    <name type="synonym">Eleginus maclovinus</name>
    <dbReference type="NCBI Taxonomy" id="56733"/>
    <lineage>
        <taxon>Eukaryota</taxon>
        <taxon>Metazoa</taxon>
        <taxon>Chordata</taxon>
        <taxon>Craniata</taxon>
        <taxon>Vertebrata</taxon>
        <taxon>Euteleostomi</taxon>
        <taxon>Actinopterygii</taxon>
        <taxon>Neopterygii</taxon>
        <taxon>Teleostei</taxon>
        <taxon>Neoteleostei</taxon>
        <taxon>Acanthomorphata</taxon>
        <taxon>Eupercaria</taxon>
        <taxon>Perciformes</taxon>
        <taxon>Notothenioidei</taxon>
        <taxon>Eleginopidae</taxon>
        <taxon>Eleginops</taxon>
    </lineage>
</organism>
<keyword evidence="14" id="KW-1185">Reference proteome</keyword>
<evidence type="ECO:0000256" key="1">
    <source>
        <dbReference type="ARBA" id="ARBA00004251"/>
    </source>
</evidence>
<dbReference type="InterPro" id="IPR042944">
    <property type="entry name" value="Collectrin"/>
</dbReference>
<feature type="transmembrane region" description="Helical" evidence="10">
    <location>
        <begin position="139"/>
        <end position="163"/>
    </location>
</feature>
<protein>
    <recommendedName>
        <fullName evidence="12">Collectrin-like domain-containing protein</fullName>
    </recommendedName>
</protein>
<comment type="subcellular location">
    <subcellularLocation>
        <location evidence="1">Cell membrane</location>
        <topology evidence="1">Single-pass type I membrane protein</topology>
    </subcellularLocation>
</comment>
<feature type="chain" id="PRO_5042830812" description="Collectrin-like domain-containing protein" evidence="11">
    <location>
        <begin position="17"/>
        <end position="209"/>
    </location>
</feature>
<evidence type="ECO:0000259" key="12">
    <source>
        <dbReference type="PROSITE" id="PS52010"/>
    </source>
</evidence>
<dbReference type="GO" id="GO:0070062">
    <property type="term" value="C:extracellular exosome"/>
    <property type="evidence" value="ECO:0007669"/>
    <property type="project" value="TreeGrafter"/>
</dbReference>
<evidence type="ECO:0000256" key="2">
    <source>
        <dbReference type="ARBA" id="ARBA00022475"/>
    </source>
</evidence>
<dbReference type="Pfam" id="PF16959">
    <property type="entry name" value="Collectrin"/>
    <property type="match status" value="1"/>
</dbReference>
<dbReference type="GO" id="GO:0051957">
    <property type="term" value="P:positive regulation of amino acid transport"/>
    <property type="evidence" value="ECO:0007669"/>
    <property type="project" value="TreeGrafter"/>
</dbReference>
<keyword evidence="2" id="KW-1003">Cell membrane</keyword>
<dbReference type="PANTHER" id="PTHR46884:SF1">
    <property type="entry name" value="COLLECTRIN"/>
    <property type="match status" value="1"/>
</dbReference>
<proteinExistence type="predicted"/>
<evidence type="ECO:0000256" key="7">
    <source>
        <dbReference type="ARBA" id="ARBA00023136"/>
    </source>
</evidence>
<evidence type="ECO:0000256" key="3">
    <source>
        <dbReference type="ARBA" id="ARBA00022553"/>
    </source>
</evidence>
<keyword evidence="3" id="KW-0597">Phosphoprotein</keyword>
<dbReference type="Proteomes" id="UP001346869">
    <property type="component" value="Unassembled WGS sequence"/>
</dbReference>
<evidence type="ECO:0000256" key="9">
    <source>
        <dbReference type="SAM" id="MobiDB-lite"/>
    </source>
</evidence>
<dbReference type="PANTHER" id="PTHR46884">
    <property type="entry name" value="COLLECTRIN"/>
    <property type="match status" value="1"/>
</dbReference>
<keyword evidence="5 11" id="KW-0732">Signal</keyword>
<gene>
    <name evidence="13" type="ORF">PBY51_018309</name>
</gene>
<evidence type="ECO:0000256" key="5">
    <source>
        <dbReference type="ARBA" id="ARBA00022729"/>
    </source>
</evidence>
<feature type="compositionally biased region" description="Basic and acidic residues" evidence="9">
    <location>
        <begin position="200"/>
        <end position="209"/>
    </location>
</feature>